<comment type="caution">
    <text evidence="4">The sequence shown here is derived from an EMBL/GenBank/DDBJ whole genome shotgun (WGS) entry which is preliminary data.</text>
</comment>
<keyword evidence="5" id="KW-1185">Reference proteome</keyword>
<dbReference type="PROSITE" id="PS51186">
    <property type="entry name" value="GNAT"/>
    <property type="match status" value="1"/>
</dbReference>
<dbReference type="InterPro" id="IPR050832">
    <property type="entry name" value="Bact_Acetyltransf"/>
</dbReference>
<evidence type="ECO:0000313" key="4">
    <source>
        <dbReference type="EMBL" id="MBT0771220.1"/>
    </source>
</evidence>
<dbReference type="EMBL" id="JAHBAY010000008">
    <property type="protein sequence ID" value="MBT0771220.1"/>
    <property type="molecule type" value="Genomic_DNA"/>
</dbReference>
<accession>A0ABS5TJM5</accession>
<keyword evidence="1 4" id="KW-0808">Transferase</keyword>
<dbReference type="RefSeq" id="WP_214157516.1">
    <property type="nucleotide sequence ID" value="NZ_JAHBAY010000008.1"/>
</dbReference>
<sequence>MKIDVLPENLHDAAVKLWHETGLTRPWNDPAADLRRAVEGDDSAVLGAVDDGTLVATAMVGHDGHRGWVYYLAVAPDRQGAGVGRLMMAACEDWVAGRRIPKIQLMVRADNTAAAGFYERLGYTDAEVVVLGKRLG</sequence>
<dbReference type="NCBIfam" id="NF002959">
    <property type="entry name" value="PRK03624.1"/>
    <property type="match status" value="1"/>
</dbReference>
<evidence type="ECO:0000259" key="3">
    <source>
        <dbReference type="PROSITE" id="PS51186"/>
    </source>
</evidence>
<proteinExistence type="predicted"/>
<dbReference type="PANTHER" id="PTHR43877">
    <property type="entry name" value="AMINOALKYLPHOSPHONATE N-ACETYLTRANSFERASE-RELATED-RELATED"/>
    <property type="match status" value="1"/>
</dbReference>
<dbReference type="Proteomes" id="UP001197247">
    <property type="component" value="Unassembled WGS sequence"/>
</dbReference>
<reference evidence="4 5" key="1">
    <citation type="submission" date="2021-05" db="EMBL/GenBank/DDBJ databases">
        <title>Kineosporia and Streptomyces sp. nov. two new marine actinobacteria isolated from Coral.</title>
        <authorList>
            <person name="Buangrab K."/>
            <person name="Sutthacheep M."/>
            <person name="Yeemin T."/>
            <person name="Harunari E."/>
            <person name="Igarashi Y."/>
            <person name="Kanchanasin P."/>
            <person name="Tanasupawat S."/>
            <person name="Phongsopitanun W."/>
        </authorList>
    </citation>
    <scope>NUCLEOTIDE SEQUENCE [LARGE SCALE GENOMIC DNA]</scope>
    <source>
        <strain evidence="4 5">J2-2</strain>
    </source>
</reference>
<evidence type="ECO:0000313" key="5">
    <source>
        <dbReference type="Proteomes" id="UP001197247"/>
    </source>
</evidence>
<protein>
    <submittedName>
        <fullName evidence="4">GNAT family acetyltransferase</fullName>
        <ecNumber evidence="4">2.3.1.-</ecNumber>
    </submittedName>
</protein>
<dbReference type="Pfam" id="PF00583">
    <property type="entry name" value="Acetyltransf_1"/>
    <property type="match status" value="1"/>
</dbReference>
<dbReference type="InterPro" id="IPR000182">
    <property type="entry name" value="GNAT_dom"/>
</dbReference>
<evidence type="ECO:0000256" key="2">
    <source>
        <dbReference type="ARBA" id="ARBA00023315"/>
    </source>
</evidence>
<dbReference type="GO" id="GO:0016746">
    <property type="term" value="F:acyltransferase activity"/>
    <property type="evidence" value="ECO:0007669"/>
    <property type="project" value="UniProtKB-KW"/>
</dbReference>
<dbReference type="Gene3D" id="3.40.630.30">
    <property type="match status" value="1"/>
</dbReference>
<dbReference type="InterPro" id="IPR016181">
    <property type="entry name" value="Acyl_CoA_acyltransferase"/>
</dbReference>
<dbReference type="CDD" id="cd04301">
    <property type="entry name" value="NAT_SF"/>
    <property type="match status" value="1"/>
</dbReference>
<keyword evidence="2 4" id="KW-0012">Acyltransferase</keyword>
<dbReference type="SUPFAM" id="SSF55729">
    <property type="entry name" value="Acyl-CoA N-acyltransferases (Nat)"/>
    <property type="match status" value="1"/>
</dbReference>
<organism evidence="4 5">
    <name type="scientific">Kineosporia corallincola</name>
    <dbReference type="NCBI Taxonomy" id="2835133"/>
    <lineage>
        <taxon>Bacteria</taxon>
        <taxon>Bacillati</taxon>
        <taxon>Actinomycetota</taxon>
        <taxon>Actinomycetes</taxon>
        <taxon>Kineosporiales</taxon>
        <taxon>Kineosporiaceae</taxon>
        <taxon>Kineosporia</taxon>
    </lineage>
</organism>
<evidence type="ECO:0000256" key="1">
    <source>
        <dbReference type="ARBA" id="ARBA00022679"/>
    </source>
</evidence>
<gene>
    <name evidence="4" type="ORF">KIH74_19930</name>
</gene>
<dbReference type="PANTHER" id="PTHR43877:SF2">
    <property type="entry name" value="AMINOALKYLPHOSPHONATE N-ACETYLTRANSFERASE-RELATED"/>
    <property type="match status" value="1"/>
</dbReference>
<name>A0ABS5TJM5_9ACTN</name>
<feature type="domain" description="N-acetyltransferase" evidence="3">
    <location>
        <begin position="1"/>
        <end position="136"/>
    </location>
</feature>
<dbReference type="EC" id="2.3.1.-" evidence="4"/>